<proteinExistence type="predicted"/>
<gene>
    <name evidence="1" type="ORF">E4665_15910</name>
</gene>
<evidence type="ECO:0000313" key="1">
    <source>
        <dbReference type="EMBL" id="TGA96348.1"/>
    </source>
</evidence>
<dbReference type="EMBL" id="SRJD01000026">
    <property type="protein sequence ID" value="TGA96348.1"/>
    <property type="molecule type" value="Genomic_DNA"/>
</dbReference>
<comment type="caution">
    <text evidence="1">The sequence shown here is derived from an EMBL/GenBank/DDBJ whole genome shotgun (WGS) entry which is preliminary data.</text>
</comment>
<name>A0A4Z0GK73_9BACL</name>
<evidence type="ECO:0000313" key="2">
    <source>
        <dbReference type="Proteomes" id="UP000298347"/>
    </source>
</evidence>
<dbReference type="RefSeq" id="WP_135349787.1">
    <property type="nucleotide sequence ID" value="NZ_SRJD01000026.1"/>
</dbReference>
<dbReference type="AlphaFoldDB" id="A0A4Z0GK73"/>
<dbReference type="Proteomes" id="UP000298347">
    <property type="component" value="Unassembled WGS sequence"/>
</dbReference>
<dbReference type="OrthoDB" id="2943605at2"/>
<keyword evidence="2" id="KW-1185">Reference proteome</keyword>
<evidence type="ECO:0008006" key="3">
    <source>
        <dbReference type="Google" id="ProtNLM"/>
    </source>
</evidence>
<organism evidence="1 2">
    <name type="scientific">Sporolactobacillus shoreae</name>
    <dbReference type="NCBI Taxonomy" id="1465501"/>
    <lineage>
        <taxon>Bacteria</taxon>
        <taxon>Bacillati</taxon>
        <taxon>Bacillota</taxon>
        <taxon>Bacilli</taxon>
        <taxon>Bacillales</taxon>
        <taxon>Sporolactobacillaceae</taxon>
        <taxon>Sporolactobacillus</taxon>
    </lineage>
</organism>
<accession>A0A4Z0GK73</accession>
<sequence length="188" mass="22197">MDKHIHHHYEPNRHTFLNEFAIPTQEAIQRSGDMQFDNETLRIFVDASELYGHGIFGLAGCFVGQGQVFTESKKIYNLKYKRQNAYAEYMVILYVIQRLPGIIRKKYVKPDRIFIFSDFIQFEKLIQTDQPFHDEEMNQVVAQIKISKQKFESLYPNIKLDIRIMSHSLKRNNPFYKAAHNAARKATH</sequence>
<reference evidence="1 2" key="1">
    <citation type="journal article" date="2015" name="Int. J. Syst. Evol. Microbiol.">
        <title>Sporolactobacillus shoreae sp. nov. and Sporolactobacillus spathodeae sp. nov., two spore-forming lactic acid bacteria isolated from tree barks in Thailand.</title>
        <authorList>
            <person name="Thamacharoensuk T."/>
            <person name="Kitahara M."/>
            <person name="Ohkuma M."/>
            <person name="Thongchul N."/>
            <person name="Tanasupawat S."/>
        </authorList>
    </citation>
    <scope>NUCLEOTIDE SEQUENCE [LARGE SCALE GENOMIC DNA]</scope>
    <source>
        <strain evidence="1 2">BK92</strain>
    </source>
</reference>
<protein>
    <recommendedName>
        <fullName evidence="3">RNase H type-1 domain-containing protein</fullName>
    </recommendedName>
</protein>